<proteinExistence type="predicted"/>
<dbReference type="AlphaFoldDB" id="A0A0F9LTN6"/>
<feature type="region of interest" description="Disordered" evidence="1">
    <location>
        <begin position="115"/>
        <end position="153"/>
    </location>
</feature>
<gene>
    <name evidence="2" type="ORF">LCGC14_1238710</name>
</gene>
<evidence type="ECO:0000256" key="1">
    <source>
        <dbReference type="SAM" id="MobiDB-lite"/>
    </source>
</evidence>
<dbReference type="EMBL" id="LAZR01006672">
    <property type="protein sequence ID" value="KKM90441.1"/>
    <property type="molecule type" value="Genomic_DNA"/>
</dbReference>
<accession>A0A0F9LTN6</accession>
<protein>
    <submittedName>
        <fullName evidence="2">Uncharacterized protein</fullName>
    </submittedName>
</protein>
<reference evidence="2" key="1">
    <citation type="journal article" date="2015" name="Nature">
        <title>Complex archaea that bridge the gap between prokaryotes and eukaryotes.</title>
        <authorList>
            <person name="Spang A."/>
            <person name="Saw J.H."/>
            <person name="Jorgensen S.L."/>
            <person name="Zaremba-Niedzwiedzka K."/>
            <person name="Martijn J."/>
            <person name="Lind A.E."/>
            <person name="van Eijk R."/>
            <person name="Schleper C."/>
            <person name="Guy L."/>
            <person name="Ettema T.J."/>
        </authorList>
    </citation>
    <scope>NUCLEOTIDE SEQUENCE</scope>
</reference>
<feature type="non-terminal residue" evidence="2">
    <location>
        <position position="1"/>
    </location>
</feature>
<feature type="compositionally biased region" description="Basic and acidic residues" evidence="1">
    <location>
        <begin position="115"/>
        <end position="137"/>
    </location>
</feature>
<sequence length="153" mass="16530">GVAYTFDSENAVANQKKGVLAKLDSQRQANDTAMVTAIEHDQGIEELTSEQGAALIVAKQTIKAISPDQPGTTAAARFVFQETGRSQEKQITQSGYNQGARDMAGLLAAALETERETRAVDTEWRELDKPDETEHTTTKQTPPLPTLDGVDGE</sequence>
<comment type="caution">
    <text evidence="2">The sequence shown here is derived from an EMBL/GenBank/DDBJ whole genome shotgun (WGS) entry which is preliminary data.</text>
</comment>
<name>A0A0F9LTN6_9ZZZZ</name>
<evidence type="ECO:0000313" key="2">
    <source>
        <dbReference type="EMBL" id="KKM90441.1"/>
    </source>
</evidence>
<organism evidence="2">
    <name type="scientific">marine sediment metagenome</name>
    <dbReference type="NCBI Taxonomy" id="412755"/>
    <lineage>
        <taxon>unclassified sequences</taxon>
        <taxon>metagenomes</taxon>
        <taxon>ecological metagenomes</taxon>
    </lineage>
</organism>